<reference evidence="1" key="1">
    <citation type="submission" date="2020-08" db="EMBL/GenBank/DDBJ databases">
        <title>Genome public.</title>
        <authorList>
            <person name="Liu C."/>
            <person name="Sun Q."/>
        </authorList>
    </citation>
    <scope>NUCLEOTIDE SEQUENCE</scope>
    <source>
        <strain evidence="1">BX1005</strain>
    </source>
</reference>
<comment type="caution">
    <text evidence="1">The sequence shown here is derived from an EMBL/GenBank/DDBJ whole genome shotgun (WGS) entry which is preliminary data.</text>
</comment>
<keyword evidence="2" id="KW-1185">Reference proteome</keyword>
<evidence type="ECO:0000313" key="2">
    <source>
        <dbReference type="Proteomes" id="UP000606720"/>
    </source>
</evidence>
<accession>A0A923LMR5</accession>
<dbReference type="RefSeq" id="WP_186865869.1">
    <property type="nucleotide sequence ID" value="NZ_JACOPH010000001.1"/>
</dbReference>
<dbReference type="EMBL" id="JACOPH010000001">
    <property type="protein sequence ID" value="MBC5712819.1"/>
    <property type="molecule type" value="Genomic_DNA"/>
</dbReference>
<proteinExistence type="predicted"/>
<gene>
    <name evidence="1" type="ORF">H8S17_01110</name>
</gene>
<protein>
    <recommendedName>
        <fullName evidence="3">Transposase (putative) YhgA-like domain-containing protein</fullName>
    </recommendedName>
</protein>
<evidence type="ECO:0008006" key="3">
    <source>
        <dbReference type="Google" id="ProtNLM"/>
    </source>
</evidence>
<dbReference type="Proteomes" id="UP000606720">
    <property type="component" value="Unassembled WGS sequence"/>
</dbReference>
<organism evidence="1 2">
    <name type="scientific">Roseburia zhanii</name>
    <dbReference type="NCBI Taxonomy" id="2763064"/>
    <lineage>
        <taxon>Bacteria</taxon>
        <taxon>Bacillati</taxon>
        <taxon>Bacillota</taxon>
        <taxon>Clostridia</taxon>
        <taxon>Lachnospirales</taxon>
        <taxon>Lachnospiraceae</taxon>
        <taxon>Roseburia</taxon>
    </lineage>
</organism>
<name>A0A923LMR5_9FIRM</name>
<sequence length="302" mass="35200">MTENKVNRNYKDTVFRMLFQDREKLLSLYNAVNGTAYEDVDGLMITTLQDAVYMNYKNDVSFVFDFTLSIYEHQSTVNQNMPLRDLIYVSKVLQGQMKDQDIYSSRQIKLPTPKFVVFYNGTDEQPEKQTLRLSDAYEKQLEEVELELTVTVYNINYGHNQKLLEACQTLNEYAQYVEVVREYAKEMPLAEAVESAVDSCIRQGILADFLRKNRAEAIEMSIFEYDEEKHLKSEREIWLAEGIEEGTRLGIEKGIASEIVSMGLECGLSKEQIFHRLRTKLNISEQTAKEYFDKYSKEPVRI</sequence>
<dbReference type="AlphaFoldDB" id="A0A923LMR5"/>
<evidence type="ECO:0000313" key="1">
    <source>
        <dbReference type="EMBL" id="MBC5712819.1"/>
    </source>
</evidence>